<feature type="region of interest" description="Disordered" evidence="4">
    <location>
        <begin position="44"/>
        <end position="64"/>
    </location>
</feature>
<keyword evidence="2" id="KW-0479">Metal-binding</keyword>
<keyword evidence="1" id="KW-0349">Heme</keyword>
<evidence type="ECO:0000256" key="4">
    <source>
        <dbReference type="SAM" id="MobiDB-lite"/>
    </source>
</evidence>
<sequence length="261" mass="28884">MEASSGNYIRTFFSILIAFFLPMQLFSSTHSLPVYLQQDTHASDTISHENTSHEGNTNTEGDHHENLKLGSRLFFGLTGSSDSPVNCASCHNTKALDTLNWNPSAVEIAFSAAGLDSAAYANMLLFPVGKRLSEAHAGIELTAQEILLIRQYLAELGPKGLVAQKPDIRRMMLFLFLVILFLLATTDMIFFKSLKYKVVSVIVIMLSFGWGTKMVVQEAIALGRSKNYAPVQPIKFSHVIHAGENQIDCQYCHHTAEQSKS</sequence>
<feature type="transmembrane region" description="Helical" evidence="5">
    <location>
        <begin position="196"/>
        <end position="216"/>
    </location>
</feature>
<dbReference type="Gene3D" id="3.90.10.10">
    <property type="entry name" value="Cytochrome C3"/>
    <property type="match status" value="1"/>
</dbReference>
<evidence type="ECO:0000313" key="7">
    <source>
        <dbReference type="EMBL" id="KKK73546.1"/>
    </source>
</evidence>
<evidence type="ECO:0000256" key="5">
    <source>
        <dbReference type="SAM" id="Phobius"/>
    </source>
</evidence>
<dbReference type="AlphaFoldDB" id="A0A0F9AMW0"/>
<dbReference type="SUPFAM" id="SSF46626">
    <property type="entry name" value="Cytochrome c"/>
    <property type="match status" value="1"/>
</dbReference>
<dbReference type="CDD" id="cd08168">
    <property type="entry name" value="Cytochrom_C3"/>
    <property type="match status" value="1"/>
</dbReference>
<dbReference type="InterPro" id="IPR036280">
    <property type="entry name" value="Multihaem_cyt_sf"/>
</dbReference>
<dbReference type="InterPro" id="IPR036909">
    <property type="entry name" value="Cyt_c-like_dom_sf"/>
</dbReference>
<dbReference type="SUPFAM" id="SSF48695">
    <property type="entry name" value="Multiheme cytochromes"/>
    <property type="match status" value="1"/>
</dbReference>
<evidence type="ECO:0000259" key="6">
    <source>
        <dbReference type="PROSITE" id="PS51007"/>
    </source>
</evidence>
<reference evidence="7" key="1">
    <citation type="journal article" date="2015" name="Nature">
        <title>Complex archaea that bridge the gap between prokaryotes and eukaryotes.</title>
        <authorList>
            <person name="Spang A."/>
            <person name="Saw J.H."/>
            <person name="Jorgensen S.L."/>
            <person name="Zaremba-Niedzwiedzka K."/>
            <person name="Martijn J."/>
            <person name="Lind A.E."/>
            <person name="van Eijk R."/>
            <person name="Schleper C."/>
            <person name="Guy L."/>
            <person name="Ettema T.J."/>
        </authorList>
    </citation>
    <scope>NUCLEOTIDE SEQUENCE</scope>
</reference>
<evidence type="ECO:0000256" key="2">
    <source>
        <dbReference type="ARBA" id="ARBA00022723"/>
    </source>
</evidence>
<dbReference type="EMBL" id="LAZR01056743">
    <property type="protein sequence ID" value="KKK73546.1"/>
    <property type="molecule type" value="Genomic_DNA"/>
</dbReference>
<feature type="domain" description="Cytochrome c" evidence="6">
    <location>
        <begin position="65"/>
        <end position="157"/>
    </location>
</feature>
<keyword evidence="5" id="KW-0812">Transmembrane</keyword>
<dbReference type="GO" id="GO:0046872">
    <property type="term" value="F:metal ion binding"/>
    <property type="evidence" value="ECO:0007669"/>
    <property type="project" value="UniProtKB-KW"/>
</dbReference>
<keyword evidence="5" id="KW-1133">Transmembrane helix</keyword>
<name>A0A0F9AMW0_9ZZZZ</name>
<dbReference type="GO" id="GO:0009055">
    <property type="term" value="F:electron transfer activity"/>
    <property type="evidence" value="ECO:0007669"/>
    <property type="project" value="InterPro"/>
</dbReference>
<feature type="transmembrane region" description="Helical" evidence="5">
    <location>
        <begin position="171"/>
        <end position="190"/>
    </location>
</feature>
<feature type="non-terminal residue" evidence="7">
    <location>
        <position position="261"/>
    </location>
</feature>
<gene>
    <name evidence="7" type="ORF">LCGC14_2892760</name>
</gene>
<keyword evidence="5" id="KW-0472">Membrane</keyword>
<keyword evidence="3" id="KW-0408">Iron</keyword>
<organism evidence="7">
    <name type="scientific">marine sediment metagenome</name>
    <dbReference type="NCBI Taxonomy" id="412755"/>
    <lineage>
        <taxon>unclassified sequences</taxon>
        <taxon>metagenomes</taxon>
        <taxon>ecological metagenomes</taxon>
    </lineage>
</organism>
<proteinExistence type="predicted"/>
<protein>
    <recommendedName>
        <fullName evidence="6">Cytochrome c domain-containing protein</fullName>
    </recommendedName>
</protein>
<comment type="caution">
    <text evidence="7">The sequence shown here is derived from an EMBL/GenBank/DDBJ whole genome shotgun (WGS) entry which is preliminary data.</text>
</comment>
<accession>A0A0F9AMW0</accession>
<dbReference type="PROSITE" id="PS51007">
    <property type="entry name" value="CYTC"/>
    <property type="match status" value="1"/>
</dbReference>
<dbReference type="GO" id="GO:0020037">
    <property type="term" value="F:heme binding"/>
    <property type="evidence" value="ECO:0007669"/>
    <property type="project" value="InterPro"/>
</dbReference>
<evidence type="ECO:0000256" key="1">
    <source>
        <dbReference type="ARBA" id="ARBA00022617"/>
    </source>
</evidence>
<dbReference type="InterPro" id="IPR009056">
    <property type="entry name" value="Cyt_c-like_dom"/>
</dbReference>
<evidence type="ECO:0000256" key="3">
    <source>
        <dbReference type="ARBA" id="ARBA00023004"/>
    </source>
</evidence>